<reference evidence="9 10" key="1">
    <citation type="submission" date="2016-10" db="EMBL/GenBank/DDBJ databases">
        <authorList>
            <person name="Varghese N."/>
            <person name="Submissions S."/>
        </authorList>
    </citation>
    <scope>NUCLEOTIDE SEQUENCE [LARGE SCALE GENOMIC DNA]</scope>
    <source>
        <strain evidence="9 10">DSM 16525</strain>
    </source>
</reference>
<keyword evidence="10" id="KW-1185">Reference proteome</keyword>
<protein>
    <submittedName>
        <fullName evidence="8">Membrane protein</fullName>
    </submittedName>
    <submittedName>
        <fullName evidence="9">Permease of the drug/metabolite transporter (DMT) superfamily</fullName>
    </submittedName>
</protein>
<dbReference type="Proteomes" id="UP000321514">
    <property type="component" value="Unassembled WGS sequence"/>
</dbReference>
<dbReference type="InterPro" id="IPR037185">
    <property type="entry name" value="EmrE-like"/>
</dbReference>
<dbReference type="RefSeq" id="WP_245772206.1">
    <property type="nucleotide sequence ID" value="NZ_BJXR01000014.1"/>
</dbReference>
<evidence type="ECO:0000313" key="8">
    <source>
        <dbReference type="EMBL" id="GEN06254.1"/>
    </source>
</evidence>
<evidence type="ECO:0000313" key="9">
    <source>
        <dbReference type="EMBL" id="SET54193.1"/>
    </source>
</evidence>
<sequence>MPAVNTSTPDSLGRGPSFLGRLRGLQADGALVFITLIWGVTFVVVKDALSYADPFTFLSLRFGVGAVALSALAGRQVLNPTNLRHGALLATFLFLGFALQTWGLTFTTPSRSAFITGMAVLFVPLLSLLVFRRAPKPAALVGVAMSAAGLYLLTRPAPGEGGGWLNLGELLSLGCAVAYAAHITFTERYASKDGVLGMVAVQLWGVALMSAACLPFVTRRVEWQPSLVMAVLVCGLLPSAFAISVQTWAQARTSAVRAAVIYALEPVFASIYSVVLGYERLGAPEAMGGGLILLGVLVAELGSPAWAWWKSRRVRGQG</sequence>
<evidence type="ECO:0000313" key="10">
    <source>
        <dbReference type="Proteomes" id="UP000183760"/>
    </source>
</evidence>
<evidence type="ECO:0000256" key="4">
    <source>
        <dbReference type="ARBA" id="ARBA00022989"/>
    </source>
</evidence>
<feature type="transmembrane region" description="Helical" evidence="6">
    <location>
        <begin position="55"/>
        <end position="74"/>
    </location>
</feature>
<evidence type="ECO:0000256" key="1">
    <source>
        <dbReference type="ARBA" id="ARBA00004651"/>
    </source>
</evidence>
<evidence type="ECO:0000259" key="7">
    <source>
        <dbReference type="Pfam" id="PF00892"/>
    </source>
</evidence>
<dbReference type="InterPro" id="IPR051258">
    <property type="entry name" value="Diverse_Substrate_Transporter"/>
</dbReference>
<feature type="transmembrane region" description="Helical" evidence="6">
    <location>
        <begin position="287"/>
        <end position="309"/>
    </location>
</feature>
<dbReference type="GO" id="GO:0005886">
    <property type="term" value="C:plasma membrane"/>
    <property type="evidence" value="ECO:0007669"/>
    <property type="project" value="UniProtKB-SubCell"/>
</dbReference>
<reference evidence="8 11" key="2">
    <citation type="submission" date="2019-07" db="EMBL/GenBank/DDBJ databases">
        <title>Whole genome shotgun sequence of Myxococcus fulvus NBRC 100333.</title>
        <authorList>
            <person name="Hosoyama A."/>
            <person name="Uohara A."/>
            <person name="Ohji S."/>
            <person name="Ichikawa N."/>
        </authorList>
    </citation>
    <scope>NUCLEOTIDE SEQUENCE [LARGE SCALE GENOMIC DNA]</scope>
    <source>
        <strain evidence="8 11">NBRC 100333</strain>
    </source>
</reference>
<keyword evidence="5 6" id="KW-0472">Membrane</keyword>
<feature type="transmembrane region" description="Helical" evidence="6">
    <location>
        <begin position="223"/>
        <end position="243"/>
    </location>
</feature>
<evidence type="ECO:0000256" key="2">
    <source>
        <dbReference type="ARBA" id="ARBA00022475"/>
    </source>
</evidence>
<feature type="transmembrane region" description="Helical" evidence="6">
    <location>
        <begin position="255"/>
        <end position="275"/>
    </location>
</feature>
<dbReference type="STRING" id="1334629.MFUL124B02_34440"/>
<keyword evidence="3 6" id="KW-0812">Transmembrane</keyword>
<dbReference type="Pfam" id="PF00892">
    <property type="entry name" value="EamA"/>
    <property type="match status" value="2"/>
</dbReference>
<dbReference type="Proteomes" id="UP000183760">
    <property type="component" value="Unassembled WGS sequence"/>
</dbReference>
<dbReference type="EMBL" id="FOIB01000002">
    <property type="protein sequence ID" value="SET54193.1"/>
    <property type="molecule type" value="Genomic_DNA"/>
</dbReference>
<feature type="domain" description="EamA" evidence="7">
    <location>
        <begin position="31"/>
        <end position="154"/>
    </location>
</feature>
<name>A0A511SWG7_MYXFU</name>
<dbReference type="EMBL" id="BJXR01000014">
    <property type="protein sequence ID" value="GEN06254.1"/>
    <property type="molecule type" value="Genomic_DNA"/>
</dbReference>
<feature type="transmembrane region" description="Helical" evidence="6">
    <location>
        <begin position="86"/>
        <end position="106"/>
    </location>
</feature>
<feature type="domain" description="EamA" evidence="7">
    <location>
        <begin position="167"/>
        <end position="298"/>
    </location>
</feature>
<dbReference type="InterPro" id="IPR000620">
    <property type="entry name" value="EamA_dom"/>
</dbReference>
<feature type="transmembrane region" description="Helical" evidence="6">
    <location>
        <begin position="30"/>
        <end position="49"/>
    </location>
</feature>
<evidence type="ECO:0000256" key="3">
    <source>
        <dbReference type="ARBA" id="ARBA00022692"/>
    </source>
</evidence>
<proteinExistence type="predicted"/>
<evidence type="ECO:0000256" key="6">
    <source>
        <dbReference type="SAM" id="Phobius"/>
    </source>
</evidence>
<dbReference type="SUPFAM" id="SSF103481">
    <property type="entry name" value="Multidrug resistance efflux transporter EmrE"/>
    <property type="match status" value="2"/>
</dbReference>
<gene>
    <name evidence="8" type="ORF">MFU01_12910</name>
    <name evidence="9" type="ORF">SAMN05443572_102635</name>
</gene>
<evidence type="ECO:0000256" key="5">
    <source>
        <dbReference type="ARBA" id="ARBA00023136"/>
    </source>
</evidence>
<feature type="transmembrane region" description="Helical" evidence="6">
    <location>
        <begin position="163"/>
        <end position="183"/>
    </location>
</feature>
<feature type="transmembrane region" description="Helical" evidence="6">
    <location>
        <begin position="112"/>
        <end position="131"/>
    </location>
</feature>
<keyword evidence="2" id="KW-1003">Cell membrane</keyword>
<organism evidence="8 11">
    <name type="scientific">Myxococcus fulvus</name>
    <dbReference type="NCBI Taxonomy" id="33"/>
    <lineage>
        <taxon>Bacteria</taxon>
        <taxon>Pseudomonadati</taxon>
        <taxon>Myxococcota</taxon>
        <taxon>Myxococcia</taxon>
        <taxon>Myxococcales</taxon>
        <taxon>Cystobacterineae</taxon>
        <taxon>Myxococcaceae</taxon>
        <taxon>Myxococcus</taxon>
    </lineage>
</organism>
<comment type="subcellular location">
    <subcellularLocation>
        <location evidence="1">Cell membrane</location>
        <topology evidence="1">Multi-pass membrane protein</topology>
    </subcellularLocation>
</comment>
<dbReference type="PANTHER" id="PTHR42920:SF5">
    <property type="entry name" value="EAMA DOMAIN-CONTAINING PROTEIN"/>
    <property type="match status" value="1"/>
</dbReference>
<accession>A0A511SWG7</accession>
<dbReference type="PANTHER" id="PTHR42920">
    <property type="entry name" value="OS03G0707200 PROTEIN-RELATED"/>
    <property type="match status" value="1"/>
</dbReference>
<dbReference type="AlphaFoldDB" id="A0A511SWG7"/>
<feature type="transmembrane region" description="Helical" evidence="6">
    <location>
        <begin position="138"/>
        <end position="157"/>
    </location>
</feature>
<keyword evidence="4 6" id="KW-1133">Transmembrane helix</keyword>
<feature type="transmembrane region" description="Helical" evidence="6">
    <location>
        <begin position="195"/>
        <end position="217"/>
    </location>
</feature>
<comment type="caution">
    <text evidence="8">The sequence shown here is derived from an EMBL/GenBank/DDBJ whole genome shotgun (WGS) entry which is preliminary data.</text>
</comment>
<evidence type="ECO:0000313" key="11">
    <source>
        <dbReference type="Proteomes" id="UP000321514"/>
    </source>
</evidence>